<evidence type="ECO:0000313" key="3">
    <source>
        <dbReference type="EMBL" id="CAB4339293.1"/>
    </source>
</evidence>
<name>A0A6J5ZI06_9ZZZZ</name>
<dbReference type="PANTHER" id="PTHR47245:SF2">
    <property type="entry name" value="PEPTIDYL-PROLYL CIS-TRANS ISOMERASE HP_0175-RELATED"/>
    <property type="match status" value="1"/>
</dbReference>
<evidence type="ECO:0000259" key="2">
    <source>
        <dbReference type="PROSITE" id="PS50198"/>
    </source>
</evidence>
<dbReference type="InterPro" id="IPR027304">
    <property type="entry name" value="Trigger_fact/SurA_dom_sf"/>
</dbReference>
<dbReference type="Gene3D" id="3.10.50.40">
    <property type="match status" value="1"/>
</dbReference>
<feature type="domain" description="PpiC" evidence="2">
    <location>
        <begin position="191"/>
        <end position="303"/>
    </location>
</feature>
<gene>
    <name evidence="3" type="ORF">UFOPK3547_00433</name>
</gene>
<dbReference type="PROSITE" id="PS50198">
    <property type="entry name" value="PPIC_PPIASE_2"/>
    <property type="match status" value="1"/>
</dbReference>
<dbReference type="AlphaFoldDB" id="A0A6J5ZI06"/>
<protein>
    <submittedName>
        <fullName evidence="3">Unannotated protein</fullName>
    </submittedName>
</protein>
<feature type="region of interest" description="Disordered" evidence="1">
    <location>
        <begin position="361"/>
        <end position="387"/>
    </location>
</feature>
<feature type="compositionally biased region" description="Low complexity" evidence="1">
    <location>
        <begin position="363"/>
        <end position="380"/>
    </location>
</feature>
<dbReference type="InterPro" id="IPR046357">
    <property type="entry name" value="PPIase_dom_sf"/>
</dbReference>
<proteinExistence type="predicted"/>
<dbReference type="SUPFAM" id="SSF109998">
    <property type="entry name" value="Triger factor/SurA peptide-binding domain-like"/>
    <property type="match status" value="1"/>
</dbReference>
<dbReference type="Pfam" id="PF13624">
    <property type="entry name" value="SurA_N_3"/>
    <property type="match status" value="1"/>
</dbReference>
<dbReference type="InterPro" id="IPR050245">
    <property type="entry name" value="PrsA_foldase"/>
</dbReference>
<dbReference type="Gene3D" id="1.10.4030.10">
    <property type="entry name" value="Porin chaperone SurA, peptide-binding domain"/>
    <property type="match status" value="1"/>
</dbReference>
<dbReference type="GO" id="GO:0003755">
    <property type="term" value="F:peptidyl-prolyl cis-trans isomerase activity"/>
    <property type="evidence" value="ECO:0007669"/>
    <property type="project" value="InterPro"/>
</dbReference>
<dbReference type="PROSITE" id="PS51257">
    <property type="entry name" value="PROKAR_LIPOPROTEIN"/>
    <property type="match status" value="1"/>
</dbReference>
<dbReference type="EMBL" id="CAESAN010000024">
    <property type="protein sequence ID" value="CAB4339293.1"/>
    <property type="molecule type" value="Genomic_DNA"/>
</dbReference>
<organism evidence="3">
    <name type="scientific">freshwater metagenome</name>
    <dbReference type="NCBI Taxonomy" id="449393"/>
    <lineage>
        <taxon>unclassified sequences</taxon>
        <taxon>metagenomes</taxon>
        <taxon>ecological metagenomes</taxon>
    </lineage>
</organism>
<sequence>MTTSSRFLALGAAAISAVALASCGGVSSSDVANIDGTTISKTTFNRWMTVASSASQDPAAKAAGVPDAPNYTKCIAAKKAAAAKPVKGQPDPTDAEYKSQCSQQYTQLRDQVMTFLIRSEWLELQANELGIDIPDAKVKAEFTKARKQAFPTDAQYADFLKSSGQTEADLLFRQRSQMLEQKITAQVQKASKNITAEDISAYYNKNKAQFTQPATRDLNVILTKTLAQANKAKAALEGGQSFASVANQYSVDAASKKDGGKLPAVAEGSQEGAFDKAIFSAPLNKVQGPVKTSLGYYVFEVTKETPKKVQTEAQAAKSIKQIVVSEKGQKALTAFGKQYQARWRDVTECQTGYIVADCKNYTKPKTSTTTPATPTPQQTPTTPPAGG</sequence>
<evidence type="ECO:0000256" key="1">
    <source>
        <dbReference type="SAM" id="MobiDB-lite"/>
    </source>
</evidence>
<dbReference type="SUPFAM" id="SSF54534">
    <property type="entry name" value="FKBP-like"/>
    <property type="match status" value="1"/>
</dbReference>
<dbReference type="PANTHER" id="PTHR47245">
    <property type="entry name" value="PEPTIDYLPROLYL ISOMERASE"/>
    <property type="match status" value="1"/>
</dbReference>
<dbReference type="Pfam" id="PF13145">
    <property type="entry name" value="Rotamase_2"/>
    <property type="match status" value="1"/>
</dbReference>
<reference evidence="3" key="1">
    <citation type="submission" date="2020-05" db="EMBL/GenBank/DDBJ databases">
        <authorList>
            <person name="Chiriac C."/>
            <person name="Salcher M."/>
            <person name="Ghai R."/>
            <person name="Kavagutti S V."/>
        </authorList>
    </citation>
    <scope>NUCLEOTIDE SEQUENCE</scope>
</reference>
<accession>A0A6J5ZI06</accession>
<dbReference type="InterPro" id="IPR000297">
    <property type="entry name" value="PPIase_PpiC"/>
</dbReference>